<dbReference type="InterPro" id="IPR029063">
    <property type="entry name" value="SAM-dependent_MTases_sf"/>
</dbReference>
<evidence type="ECO:0000256" key="4">
    <source>
        <dbReference type="ARBA" id="ARBA00022691"/>
    </source>
</evidence>
<evidence type="ECO:0000256" key="7">
    <source>
        <dbReference type="SAM" id="MobiDB-lite"/>
    </source>
</evidence>
<gene>
    <name evidence="9" type="ORF">L9F63_019006</name>
</gene>
<protein>
    <recommendedName>
        <fullName evidence="6">RNA methyltransferase</fullName>
        <ecNumber evidence="6">2.1.1.-</ecNumber>
    </recommendedName>
</protein>
<comment type="caution">
    <text evidence="9">The sequence shown here is derived from an EMBL/GenBank/DDBJ whole genome shotgun (WGS) entry which is preliminary data.</text>
</comment>
<dbReference type="InterPro" id="IPR010675">
    <property type="entry name" value="Bin3_C"/>
</dbReference>
<evidence type="ECO:0000256" key="2">
    <source>
        <dbReference type="ARBA" id="ARBA00022603"/>
    </source>
</evidence>
<keyword evidence="4 5" id="KW-0949">S-adenosyl-L-methionine</keyword>
<dbReference type="AlphaFoldDB" id="A0AAD7ZVQ7"/>
<dbReference type="GO" id="GO:0008171">
    <property type="term" value="F:O-methyltransferase activity"/>
    <property type="evidence" value="ECO:0007669"/>
    <property type="project" value="UniProtKB-UniRule"/>
</dbReference>
<evidence type="ECO:0000313" key="9">
    <source>
        <dbReference type="EMBL" id="KAJ9587550.1"/>
    </source>
</evidence>
<evidence type="ECO:0000256" key="3">
    <source>
        <dbReference type="ARBA" id="ARBA00022679"/>
    </source>
</evidence>
<keyword evidence="3 6" id="KW-0808">Transferase</keyword>
<keyword evidence="2 6" id="KW-0489">Methyltransferase</keyword>
<name>A0AAD7ZVQ7_DIPPU</name>
<keyword evidence="10" id="KW-1185">Reference proteome</keyword>
<dbReference type="Gene3D" id="3.40.50.150">
    <property type="entry name" value="Vaccinia Virus protein VP39"/>
    <property type="match status" value="1"/>
</dbReference>
<dbReference type="EC" id="2.1.1.-" evidence="6"/>
<feature type="region of interest" description="Disordered" evidence="7">
    <location>
        <begin position="63"/>
        <end position="89"/>
    </location>
</feature>
<dbReference type="EMBL" id="JASPKZ010006088">
    <property type="protein sequence ID" value="KAJ9587550.1"/>
    <property type="molecule type" value="Genomic_DNA"/>
</dbReference>
<dbReference type="InterPro" id="IPR024160">
    <property type="entry name" value="BIN3_SAM-bd_dom"/>
</dbReference>
<proteinExistence type="inferred from homology"/>
<dbReference type="Proteomes" id="UP001233999">
    <property type="component" value="Unassembled WGS sequence"/>
</dbReference>
<sequence length="187" mass="20568">ETTFKNYNSIEFFPQKFTEYLLSSEVGFTKCEVIGMPYHHSKGFQRPIQLFTKAVIMSSRETDDDDTIGQSNTNTPSHSIVSGSSQTPSYTAVRMSTREIDDDEVVGVIYTAVGMSVRETDEDDAGAESVTSTPSHAVETSNSRPPVYTTVSMSARDTDDDTTVQSAKANDAGVEEKRNHCYSPPKI</sequence>
<dbReference type="PANTHER" id="PTHR12315:SF0">
    <property type="entry name" value="7SK SNRNA METHYLPHOSPHATE CAPPING ENZYME"/>
    <property type="match status" value="1"/>
</dbReference>
<evidence type="ECO:0000313" key="10">
    <source>
        <dbReference type="Proteomes" id="UP001233999"/>
    </source>
</evidence>
<organism evidence="9 10">
    <name type="scientific">Diploptera punctata</name>
    <name type="common">Pacific beetle cockroach</name>
    <dbReference type="NCBI Taxonomy" id="6984"/>
    <lineage>
        <taxon>Eukaryota</taxon>
        <taxon>Metazoa</taxon>
        <taxon>Ecdysozoa</taxon>
        <taxon>Arthropoda</taxon>
        <taxon>Hexapoda</taxon>
        <taxon>Insecta</taxon>
        <taxon>Pterygota</taxon>
        <taxon>Neoptera</taxon>
        <taxon>Polyneoptera</taxon>
        <taxon>Dictyoptera</taxon>
        <taxon>Blattodea</taxon>
        <taxon>Blaberoidea</taxon>
        <taxon>Blaberidae</taxon>
        <taxon>Diplopterinae</taxon>
        <taxon>Diploptera</taxon>
    </lineage>
</organism>
<evidence type="ECO:0000256" key="6">
    <source>
        <dbReference type="RuleBase" id="RU367087"/>
    </source>
</evidence>
<dbReference type="GO" id="GO:0032259">
    <property type="term" value="P:methylation"/>
    <property type="evidence" value="ECO:0007669"/>
    <property type="project" value="UniProtKB-KW"/>
</dbReference>
<dbReference type="GO" id="GO:0040031">
    <property type="term" value="P:snRNA modification"/>
    <property type="evidence" value="ECO:0007669"/>
    <property type="project" value="TreeGrafter"/>
</dbReference>
<dbReference type="Pfam" id="PF06859">
    <property type="entry name" value="Bin3"/>
    <property type="match status" value="1"/>
</dbReference>
<dbReference type="InterPro" id="IPR039772">
    <property type="entry name" value="Bin3-like"/>
</dbReference>
<evidence type="ECO:0000259" key="8">
    <source>
        <dbReference type="PROSITE" id="PS51515"/>
    </source>
</evidence>
<dbReference type="PANTHER" id="PTHR12315">
    <property type="entry name" value="BICOID-INTERACTING PROTEIN RELATED"/>
    <property type="match status" value="1"/>
</dbReference>
<comment type="similarity">
    <text evidence="1 6">Belongs to the methyltransferase superfamily.</text>
</comment>
<accession>A0AAD7ZVQ7</accession>
<dbReference type="GO" id="GO:0017069">
    <property type="term" value="F:snRNA binding"/>
    <property type="evidence" value="ECO:0007669"/>
    <property type="project" value="TreeGrafter"/>
</dbReference>
<reference evidence="9" key="2">
    <citation type="submission" date="2023-05" db="EMBL/GenBank/DDBJ databases">
        <authorList>
            <person name="Fouks B."/>
        </authorList>
    </citation>
    <scope>NUCLEOTIDE SEQUENCE</scope>
    <source>
        <strain evidence="9">Stay&amp;Tobe</strain>
        <tissue evidence="9">Testes</tissue>
    </source>
</reference>
<reference evidence="9" key="1">
    <citation type="journal article" date="2023" name="IScience">
        <title>Live-bearing cockroach genome reveals convergent evolutionary mechanisms linked to viviparity in insects and beyond.</title>
        <authorList>
            <person name="Fouks B."/>
            <person name="Harrison M.C."/>
            <person name="Mikhailova A.A."/>
            <person name="Marchal E."/>
            <person name="English S."/>
            <person name="Carruthers M."/>
            <person name="Jennings E.C."/>
            <person name="Chiamaka E.L."/>
            <person name="Frigard R.A."/>
            <person name="Pippel M."/>
            <person name="Attardo G.M."/>
            <person name="Benoit J.B."/>
            <person name="Bornberg-Bauer E."/>
            <person name="Tobe S.S."/>
        </authorList>
    </citation>
    <scope>NUCLEOTIDE SEQUENCE</scope>
    <source>
        <strain evidence="9">Stay&amp;Tobe</strain>
    </source>
</reference>
<evidence type="ECO:0000256" key="1">
    <source>
        <dbReference type="ARBA" id="ARBA00008361"/>
    </source>
</evidence>
<feature type="compositionally biased region" description="Polar residues" evidence="7">
    <location>
        <begin position="129"/>
        <end position="155"/>
    </location>
</feature>
<feature type="non-terminal residue" evidence="9">
    <location>
        <position position="187"/>
    </location>
</feature>
<dbReference type="PROSITE" id="PS51515">
    <property type="entry name" value="BIN3_SAM"/>
    <property type="match status" value="1"/>
</dbReference>
<evidence type="ECO:0000256" key="5">
    <source>
        <dbReference type="PROSITE-ProRule" id="PRU00848"/>
    </source>
</evidence>
<feature type="non-terminal residue" evidence="9">
    <location>
        <position position="1"/>
    </location>
</feature>
<feature type="region of interest" description="Disordered" evidence="7">
    <location>
        <begin position="119"/>
        <end position="187"/>
    </location>
</feature>
<feature type="domain" description="Bin3-type SAM" evidence="8">
    <location>
        <begin position="1"/>
        <end position="56"/>
    </location>
</feature>
<feature type="compositionally biased region" description="Polar residues" evidence="7">
    <location>
        <begin position="68"/>
        <end position="89"/>
    </location>
</feature>
<dbReference type="GO" id="GO:0008173">
    <property type="term" value="F:RNA methyltransferase activity"/>
    <property type="evidence" value="ECO:0007669"/>
    <property type="project" value="UniProtKB-UniRule"/>
</dbReference>